<dbReference type="AlphaFoldDB" id="A0A0C2YJ65"/>
<protein>
    <submittedName>
        <fullName evidence="1">Uncharacterized protein</fullName>
    </submittedName>
</protein>
<reference evidence="1 2" key="1">
    <citation type="submission" date="2014-04" db="EMBL/GenBank/DDBJ databases">
        <authorList>
            <consortium name="DOE Joint Genome Institute"/>
            <person name="Kuo A."/>
            <person name="Gay G."/>
            <person name="Dore J."/>
            <person name="Kohler A."/>
            <person name="Nagy L.G."/>
            <person name="Floudas D."/>
            <person name="Copeland A."/>
            <person name="Barry K.W."/>
            <person name="Cichocki N."/>
            <person name="Veneault-Fourrey C."/>
            <person name="LaButti K."/>
            <person name="Lindquist E.A."/>
            <person name="Lipzen A."/>
            <person name="Lundell T."/>
            <person name="Morin E."/>
            <person name="Murat C."/>
            <person name="Sun H."/>
            <person name="Tunlid A."/>
            <person name="Henrissat B."/>
            <person name="Grigoriev I.V."/>
            <person name="Hibbett D.S."/>
            <person name="Martin F."/>
            <person name="Nordberg H.P."/>
            <person name="Cantor M.N."/>
            <person name="Hua S.X."/>
        </authorList>
    </citation>
    <scope>NUCLEOTIDE SEQUENCE [LARGE SCALE GENOMIC DNA]</scope>
    <source>
        <strain evidence="2">h7</strain>
    </source>
</reference>
<gene>
    <name evidence="1" type="ORF">M413DRAFT_438937</name>
</gene>
<name>A0A0C2YJ65_HEBCY</name>
<sequence length="81" mass="9110">MLHDSDFTSLENPDLNADWQDHHLQERELTGDLVFDHDSLVSDRLGGLDLDPVPPQFVESCAPALQTDQKLLNAEITVQEI</sequence>
<evidence type="ECO:0000313" key="2">
    <source>
        <dbReference type="Proteomes" id="UP000053424"/>
    </source>
</evidence>
<dbReference type="HOGENOM" id="CLU_2574132_0_0_1"/>
<organism evidence="1 2">
    <name type="scientific">Hebeloma cylindrosporum</name>
    <dbReference type="NCBI Taxonomy" id="76867"/>
    <lineage>
        <taxon>Eukaryota</taxon>
        <taxon>Fungi</taxon>
        <taxon>Dikarya</taxon>
        <taxon>Basidiomycota</taxon>
        <taxon>Agaricomycotina</taxon>
        <taxon>Agaricomycetes</taxon>
        <taxon>Agaricomycetidae</taxon>
        <taxon>Agaricales</taxon>
        <taxon>Agaricineae</taxon>
        <taxon>Hymenogastraceae</taxon>
        <taxon>Hebeloma</taxon>
    </lineage>
</organism>
<reference evidence="2" key="2">
    <citation type="submission" date="2015-01" db="EMBL/GenBank/DDBJ databases">
        <title>Evolutionary Origins and Diversification of the Mycorrhizal Mutualists.</title>
        <authorList>
            <consortium name="DOE Joint Genome Institute"/>
            <consortium name="Mycorrhizal Genomics Consortium"/>
            <person name="Kohler A."/>
            <person name="Kuo A."/>
            <person name="Nagy L.G."/>
            <person name="Floudas D."/>
            <person name="Copeland A."/>
            <person name="Barry K.W."/>
            <person name="Cichocki N."/>
            <person name="Veneault-Fourrey C."/>
            <person name="LaButti K."/>
            <person name="Lindquist E.A."/>
            <person name="Lipzen A."/>
            <person name="Lundell T."/>
            <person name="Morin E."/>
            <person name="Murat C."/>
            <person name="Riley R."/>
            <person name="Ohm R."/>
            <person name="Sun H."/>
            <person name="Tunlid A."/>
            <person name="Henrissat B."/>
            <person name="Grigoriev I.V."/>
            <person name="Hibbett D.S."/>
            <person name="Martin F."/>
        </authorList>
    </citation>
    <scope>NUCLEOTIDE SEQUENCE [LARGE SCALE GENOMIC DNA]</scope>
    <source>
        <strain evidence="2">h7</strain>
    </source>
</reference>
<proteinExistence type="predicted"/>
<dbReference type="Proteomes" id="UP000053424">
    <property type="component" value="Unassembled WGS sequence"/>
</dbReference>
<keyword evidence="2" id="KW-1185">Reference proteome</keyword>
<dbReference type="EMBL" id="KN831768">
    <property type="protein sequence ID" value="KIM49818.1"/>
    <property type="molecule type" value="Genomic_DNA"/>
</dbReference>
<evidence type="ECO:0000313" key="1">
    <source>
        <dbReference type="EMBL" id="KIM49818.1"/>
    </source>
</evidence>
<accession>A0A0C2YJ65</accession>